<reference evidence="2 3" key="1">
    <citation type="submission" date="2018-06" db="EMBL/GenBank/DDBJ databases">
        <title>Comparative genomics reveals the genomic features of Rhizophagus irregularis, R. cerebriforme, R. diaphanum and Gigaspora rosea, and their symbiotic lifestyle signature.</title>
        <authorList>
            <person name="Morin E."/>
            <person name="San Clemente H."/>
            <person name="Chen E.C.H."/>
            <person name="De La Providencia I."/>
            <person name="Hainaut M."/>
            <person name="Kuo A."/>
            <person name="Kohler A."/>
            <person name="Murat C."/>
            <person name="Tang N."/>
            <person name="Roy S."/>
            <person name="Loubradou J."/>
            <person name="Henrissat B."/>
            <person name="Grigoriev I.V."/>
            <person name="Corradi N."/>
            <person name="Roux C."/>
            <person name="Martin F.M."/>
        </authorList>
    </citation>
    <scope>NUCLEOTIDE SEQUENCE [LARGE SCALE GENOMIC DNA]</scope>
    <source>
        <strain evidence="2 3">DAOM 194757</strain>
    </source>
</reference>
<proteinExistence type="predicted"/>
<protein>
    <submittedName>
        <fullName evidence="2">Uncharacterized protein</fullName>
    </submittedName>
</protein>
<organism evidence="2 3">
    <name type="scientific">Gigaspora rosea</name>
    <dbReference type="NCBI Taxonomy" id="44941"/>
    <lineage>
        <taxon>Eukaryota</taxon>
        <taxon>Fungi</taxon>
        <taxon>Fungi incertae sedis</taxon>
        <taxon>Mucoromycota</taxon>
        <taxon>Glomeromycotina</taxon>
        <taxon>Glomeromycetes</taxon>
        <taxon>Diversisporales</taxon>
        <taxon>Gigasporaceae</taxon>
        <taxon>Gigaspora</taxon>
    </lineage>
</organism>
<sequence length="69" mass="8009">MDKRKSLMEKRKSLTEKRKSLTEKRKSLTEKRRSLLIQNTEFDLALKSDDSKVSTHLGSRNNSLQVDAC</sequence>
<gene>
    <name evidence="2" type="ORF">C2G38_2100247</name>
</gene>
<evidence type="ECO:0000313" key="2">
    <source>
        <dbReference type="EMBL" id="RIB12720.1"/>
    </source>
</evidence>
<dbReference type="Proteomes" id="UP000266673">
    <property type="component" value="Unassembled WGS sequence"/>
</dbReference>
<name>A0A397UR98_9GLOM</name>
<feature type="region of interest" description="Disordered" evidence="1">
    <location>
        <begin position="1"/>
        <end position="30"/>
    </location>
</feature>
<keyword evidence="3" id="KW-1185">Reference proteome</keyword>
<evidence type="ECO:0000313" key="3">
    <source>
        <dbReference type="Proteomes" id="UP000266673"/>
    </source>
</evidence>
<comment type="caution">
    <text evidence="2">The sequence shown here is derived from an EMBL/GenBank/DDBJ whole genome shotgun (WGS) entry which is preliminary data.</text>
</comment>
<accession>A0A397UR98</accession>
<dbReference type="EMBL" id="QKWP01000996">
    <property type="protein sequence ID" value="RIB12720.1"/>
    <property type="molecule type" value="Genomic_DNA"/>
</dbReference>
<evidence type="ECO:0000256" key="1">
    <source>
        <dbReference type="SAM" id="MobiDB-lite"/>
    </source>
</evidence>
<dbReference type="AlphaFoldDB" id="A0A397UR98"/>